<dbReference type="PROSITE" id="PS51135">
    <property type="entry name" value="CIDE_N"/>
    <property type="match status" value="1"/>
</dbReference>
<evidence type="ECO:0000256" key="1">
    <source>
        <dbReference type="ARBA" id="ARBA00022703"/>
    </source>
</evidence>
<dbReference type="PANTHER" id="PTHR12306:SF15">
    <property type="entry name" value="DNAATION FACTOR-RELATED PROTEIN 1, ISOFORM B-RELATED"/>
    <property type="match status" value="1"/>
</dbReference>
<feature type="domain" description="CIDE-N" evidence="5">
    <location>
        <begin position="7"/>
        <end position="85"/>
    </location>
</feature>
<dbReference type="GO" id="GO:0006915">
    <property type="term" value="P:apoptotic process"/>
    <property type="evidence" value="ECO:0007669"/>
    <property type="project" value="UniProtKB-UniRule"/>
</dbReference>
<dbReference type="EMBL" id="GGLE01001415">
    <property type="protein sequence ID" value="MBY05541.1"/>
    <property type="molecule type" value="Transcribed_RNA"/>
</dbReference>
<accession>A0A2R5L7R3</accession>
<keyword evidence="1 2" id="KW-0053">Apoptosis</keyword>
<protein>
    <submittedName>
        <fullName evidence="6">Putative cell death activator cide-b protein</fullName>
    </submittedName>
</protein>
<evidence type="ECO:0000256" key="2">
    <source>
        <dbReference type="PROSITE-ProRule" id="PRU00447"/>
    </source>
</evidence>
<dbReference type="SMART" id="SM00266">
    <property type="entry name" value="CAD"/>
    <property type="match status" value="1"/>
</dbReference>
<dbReference type="AlphaFoldDB" id="A0A2R5L7R3"/>
<feature type="coiled-coil region" evidence="3">
    <location>
        <begin position="156"/>
        <end position="203"/>
    </location>
</feature>
<dbReference type="SUPFAM" id="SSF54277">
    <property type="entry name" value="CAD &amp; PB1 domains"/>
    <property type="match status" value="1"/>
</dbReference>
<reference evidence="6" key="1">
    <citation type="submission" date="2018-03" db="EMBL/GenBank/DDBJ databases">
        <title>The relapsing fever spirochete Borrelia turicatae persists in the highly oxidative environment of its soft-bodied tick vector.</title>
        <authorList>
            <person name="Bourret T.J."/>
            <person name="Boyle W.K."/>
            <person name="Valenzuela J.G."/>
            <person name="Oliveira F."/>
            <person name="Lopez J.E."/>
        </authorList>
    </citation>
    <scope>NUCLEOTIDE SEQUENCE</scope>
    <source>
        <strain evidence="6">Kansas strain/isolate</strain>
        <tissue evidence="6">Salivary glands</tissue>
    </source>
</reference>
<name>A0A2R5L7R3_9ACAR</name>
<dbReference type="Pfam" id="PF02017">
    <property type="entry name" value="CIDE-N"/>
    <property type="match status" value="1"/>
</dbReference>
<proteinExistence type="predicted"/>
<evidence type="ECO:0000313" key="6">
    <source>
        <dbReference type="EMBL" id="MBY05541.1"/>
    </source>
</evidence>
<keyword evidence="3" id="KW-0175">Coiled coil</keyword>
<dbReference type="Gene3D" id="3.10.20.10">
    <property type="match status" value="1"/>
</dbReference>
<dbReference type="GO" id="GO:0042981">
    <property type="term" value="P:regulation of apoptotic process"/>
    <property type="evidence" value="ECO:0007669"/>
    <property type="project" value="TreeGrafter"/>
</dbReference>
<dbReference type="PANTHER" id="PTHR12306">
    <property type="entry name" value="CELL DEATH ACTIVATOR CIDE"/>
    <property type="match status" value="1"/>
</dbReference>
<feature type="region of interest" description="Disordered" evidence="4">
    <location>
        <begin position="232"/>
        <end position="252"/>
    </location>
</feature>
<organism evidence="6">
    <name type="scientific">Ornithodoros turicata</name>
    <dbReference type="NCBI Taxonomy" id="34597"/>
    <lineage>
        <taxon>Eukaryota</taxon>
        <taxon>Metazoa</taxon>
        <taxon>Ecdysozoa</taxon>
        <taxon>Arthropoda</taxon>
        <taxon>Chelicerata</taxon>
        <taxon>Arachnida</taxon>
        <taxon>Acari</taxon>
        <taxon>Parasitiformes</taxon>
        <taxon>Ixodida</taxon>
        <taxon>Ixodoidea</taxon>
        <taxon>Argasidae</taxon>
        <taxon>Ornithodorinae</taxon>
        <taxon>Ornithodoros</taxon>
    </lineage>
</organism>
<dbReference type="InterPro" id="IPR003508">
    <property type="entry name" value="CIDE-N_dom"/>
</dbReference>
<evidence type="ECO:0000256" key="4">
    <source>
        <dbReference type="SAM" id="MobiDB-lite"/>
    </source>
</evidence>
<sequence>MTSEDLGGRPHKVWSCDRQTRKCVVVSTLEDLRLKGAAKLGYSNSSELKIVLEIDGTEVEDENYFQLAERDTVFQMLQPNEKWLPPGVEALRAGDETDYESHKLPAMVSCSDPVVLLKYLEKDIANLLLFSSKQVEIVSRIPIDSLDPQQFNLAFAEAVIEACEKLVLEKQNAEDAINFYKNLTKESDEIDSSAKELRNAEQASKTTDSLVVSADENASTAFEAIENIRKWQGVNNEDSGKEPAPKRPKPSP</sequence>
<evidence type="ECO:0000256" key="3">
    <source>
        <dbReference type="SAM" id="Coils"/>
    </source>
</evidence>
<evidence type="ECO:0000259" key="5">
    <source>
        <dbReference type="PROSITE" id="PS51135"/>
    </source>
</evidence>